<keyword evidence="1" id="KW-0812">Transmembrane</keyword>
<evidence type="ECO:0000313" key="3">
    <source>
        <dbReference type="Proteomes" id="UP000214973"/>
    </source>
</evidence>
<feature type="transmembrane region" description="Helical" evidence="1">
    <location>
        <begin position="20"/>
        <end position="43"/>
    </location>
</feature>
<dbReference type="AlphaFoldDB" id="A0A239Z817"/>
<dbReference type="Proteomes" id="UP000214973">
    <property type="component" value="Chromosome 1"/>
</dbReference>
<keyword evidence="3" id="KW-1185">Reference proteome</keyword>
<gene>
    <name evidence="2" type="ORF">SAMEA44547418_01103</name>
</gene>
<reference evidence="2 3" key="1">
    <citation type="submission" date="2017-06" db="EMBL/GenBank/DDBJ databases">
        <authorList>
            <consortium name="Pathogen Informatics"/>
        </authorList>
    </citation>
    <scope>NUCLEOTIDE SEQUENCE [LARGE SCALE GENOMIC DNA]</scope>
    <source>
        <strain evidence="2 3">NCTC12018</strain>
    </source>
</reference>
<keyword evidence="1" id="KW-0472">Membrane</keyword>
<accession>A0A239Z817</accession>
<name>A0A239Z817_9FIRM</name>
<feature type="transmembrane region" description="Helical" evidence="1">
    <location>
        <begin position="96"/>
        <end position="114"/>
    </location>
</feature>
<sequence>MIEVFLPPFMVEVFSVSEAVRISLAIFTSVVLVFVDTFLRVLVEARNFNLATNRELTIKNMFLAIIWRGWASVEVDGHQRRFLVSGKLRADMTKKLVKSYPWLFLLSFILLTLPDVDIPMLCRIDVFLSTLMYLVPIMVELASIVENMIELEFVESAWFQRAMSLVKELIAFVKSIKDAIK</sequence>
<dbReference type="KEGG" id="vrm:44547418_01103"/>
<keyword evidence="1" id="KW-1133">Transmembrane helix</keyword>
<evidence type="ECO:0000313" key="2">
    <source>
        <dbReference type="EMBL" id="SNV67359.1"/>
    </source>
</evidence>
<evidence type="ECO:0000256" key="1">
    <source>
        <dbReference type="SAM" id="Phobius"/>
    </source>
</evidence>
<dbReference type="EMBL" id="LT906470">
    <property type="protein sequence ID" value="SNV67359.1"/>
    <property type="molecule type" value="Genomic_DNA"/>
</dbReference>
<feature type="transmembrane region" description="Helical" evidence="1">
    <location>
        <begin position="126"/>
        <end position="145"/>
    </location>
</feature>
<organism evidence="2 3">
    <name type="scientific">Veillonella rodentium</name>
    <dbReference type="NCBI Taxonomy" id="248315"/>
    <lineage>
        <taxon>Bacteria</taxon>
        <taxon>Bacillati</taxon>
        <taxon>Bacillota</taxon>
        <taxon>Negativicutes</taxon>
        <taxon>Veillonellales</taxon>
        <taxon>Veillonellaceae</taxon>
        <taxon>Veillonella</taxon>
    </lineage>
</organism>
<protein>
    <submittedName>
        <fullName evidence="2">Uncharacterized protein</fullName>
    </submittedName>
</protein>
<dbReference type="RefSeq" id="WP_095066048.1">
    <property type="nucleotide sequence ID" value="NZ_LT906470.1"/>
</dbReference>
<proteinExistence type="predicted"/>